<evidence type="ECO:0000259" key="2">
    <source>
        <dbReference type="Pfam" id="PF17015"/>
    </source>
</evidence>
<dbReference type="VEuPathDB" id="MicrosporidiaDB:CWI37_0069p0020"/>
<dbReference type="EMBL" id="PITJ01000069">
    <property type="protein sequence ID" value="TBU04942.1"/>
    <property type="molecule type" value="Genomic_DNA"/>
</dbReference>
<reference evidence="3 4" key="1">
    <citation type="submission" date="2017-12" db="EMBL/GenBank/DDBJ databases">
        <authorList>
            <person name="Pombert J.-F."/>
            <person name="Haag K.L."/>
            <person name="Ebert D."/>
        </authorList>
    </citation>
    <scope>NUCLEOTIDE SEQUENCE [LARGE SCALE GENOMIC DNA]</scope>
    <source>
        <strain evidence="3">FI-OER-3-3</strain>
    </source>
</reference>
<gene>
    <name evidence="3" type="ORF">CWI37_0069p0020</name>
</gene>
<dbReference type="InterPro" id="IPR031519">
    <property type="entry name" value="DUF5094"/>
</dbReference>
<dbReference type="Proteomes" id="UP000292362">
    <property type="component" value="Unassembled WGS sequence"/>
</dbReference>
<feature type="domain" description="DUF5094" evidence="2">
    <location>
        <begin position="5"/>
        <end position="182"/>
    </location>
</feature>
<accession>A0A4V2JVQ0</accession>
<dbReference type="Pfam" id="PF17015">
    <property type="entry name" value="DUF5094"/>
    <property type="match status" value="1"/>
</dbReference>
<feature type="region of interest" description="Disordered" evidence="1">
    <location>
        <begin position="1"/>
        <end position="62"/>
    </location>
</feature>
<name>A0A4V2JVQ0_9MICR</name>
<organism evidence="3 4">
    <name type="scientific">Hamiltosporidium tvaerminnensis</name>
    <dbReference type="NCBI Taxonomy" id="1176355"/>
    <lineage>
        <taxon>Eukaryota</taxon>
        <taxon>Fungi</taxon>
        <taxon>Fungi incertae sedis</taxon>
        <taxon>Microsporidia</taxon>
        <taxon>Dubosqiidae</taxon>
        <taxon>Hamiltosporidium</taxon>
    </lineage>
</organism>
<sequence length="405" mass="46757">MKTPRSRITFKTPKKRNIKTPLSLKQSRESKESRDNKEVRESRESRDTSLSLKHKDNHTIPTENKKLDSSIISTENTLSSLLESYREENKFLRNLKNDSLIFQRLVGLSIKEVEGKYECTHTVTVKGVTRYIVFLLIPDTSSYVYKPVSSCNVSLPEYLSDSICFTEEHIQMFFFKVMEALMGVRDVLEDMLEKGVSYKESNGIIVKGVLLIKSNIEGVTYKESNSIVVKGVLVIKSNIEGVTYIKMYGTDKYIGSLGRTVPKLVNKMDADFYEIDRVGNSLLEVTLEAVELDKVFDIEGNNKRLIYYPLHGYNNQQFQLFLDYSGAYRIMSNGLCMEYNELELAFMRETCRNDRNQLFDIETPAEYYDSDSRNSHFGKPFFAPPTPVERLLNEYGKYNPFRRLG</sequence>
<evidence type="ECO:0000256" key="1">
    <source>
        <dbReference type="SAM" id="MobiDB-lite"/>
    </source>
</evidence>
<protein>
    <submittedName>
        <fullName evidence="3">DUF5094 domain-containing protein</fullName>
    </submittedName>
</protein>
<evidence type="ECO:0000313" key="4">
    <source>
        <dbReference type="Proteomes" id="UP000292362"/>
    </source>
</evidence>
<comment type="caution">
    <text evidence="3">The sequence shown here is derived from an EMBL/GenBank/DDBJ whole genome shotgun (WGS) entry which is preliminary data.</text>
</comment>
<dbReference type="InterPro" id="IPR035992">
    <property type="entry name" value="Ricin_B-like_lectins"/>
</dbReference>
<feature type="compositionally biased region" description="Basic and acidic residues" evidence="1">
    <location>
        <begin position="26"/>
        <end position="62"/>
    </location>
</feature>
<dbReference type="SUPFAM" id="SSF50370">
    <property type="entry name" value="Ricin B-like lectins"/>
    <property type="match status" value="1"/>
</dbReference>
<evidence type="ECO:0000313" key="3">
    <source>
        <dbReference type="EMBL" id="TBU04942.1"/>
    </source>
</evidence>
<dbReference type="CDD" id="cd00161">
    <property type="entry name" value="beta-trefoil_Ricin-like"/>
    <property type="match status" value="1"/>
</dbReference>
<proteinExistence type="predicted"/>
<dbReference type="AlphaFoldDB" id="A0A4V2JVQ0"/>